<reference evidence="2 3" key="1">
    <citation type="journal article" date="2017" name="BMC Genomics">
        <title>Comparative genomic and phylogenomic analyses of the Bifidobacteriaceae family.</title>
        <authorList>
            <person name="Lugli G.A."/>
            <person name="Milani C."/>
            <person name="Turroni F."/>
            <person name="Duranti S."/>
            <person name="Mancabelli L."/>
            <person name="Mangifesta M."/>
            <person name="Ferrario C."/>
            <person name="Modesto M."/>
            <person name="Mattarelli P."/>
            <person name="Jiri K."/>
            <person name="van Sinderen D."/>
            <person name="Ventura M."/>
        </authorList>
    </citation>
    <scope>NUCLEOTIDE SEQUENCE [LARGE SCALE GENOMIC DNA]</scope>
    <source>
        <strain evidence="2 3">DSM 100201</strain>
    </source>
</reference>
<dbReference type="Gene3D" id="1.10.1220.10">
    <property type="entry name" value="Met repressor-like"/>
    <property type="match status" value="1"/>
</dbReference>
<dbReference type="SUPFAM" id="SSF47598">
    <property type="entry name" value="Ribbon-helix-helix"/>
    <property type="match status" value="1"/>
</dbReference>
<dbReference type="InterPro" id="IPR013321">
    <property type="entry name" value="Arc_rbn_hlx_hlx"/>
</dbReference>
<dbReference type="AlphaFoldDB" id="A0A261FD22"/>
<sequence length="57" mass="6604">MEAHQGTREDGKDDPWETTSLKMRRSTRKAVKIYAAEHDMTMQSVLEEALLRLLAEK</sequence>
<evidence type="ECO:0000313" key="2">
    <source>
        <dbReference type="EMBL" id="OZG57024.1"/>
    </source>
</evidence>
<organism evidence="2 3">
    <name type="scientific">Bifidobacterium tissieri</name>
    <dbReference type="NCBI Taxonomy" id="1630162"/>
    <lineage>
        <taxon>Bacteria</taxon>
        <taxon>Bacillati</taxon>
        <taxon>Actinomycetota</taxon>
        <taxon>Actinomycetes</taxon>
        <taxon>Bifidobacteriales</taxon>
        <taxon>Bifidobacteriaceae</taxon>
        <taxon>Bifidobacterium</taxon>
    </lineage>
</organism>
<proteinExistence type="predicted"/>
<name>A0A261FD22_9BIFI</name>
<accession>A0A261FD22</accession>
<dbReference type="RefSeq" id="WP_158216879.1">
    <property type="nucleotide sequence ID" value="NZ_MWWV01000012.1"/>
</dbReference>
<comment type="caution">
    <text evidence="2">The sequence shown here is derived from an EMBL/GenBank/DDBJ whole genome shotgun (WGS) entry which is preliminary data.</text>
</comment>
<dbReference type="GO" id="GO:0006355">
    <property type="term" value="P:regulation of DNA-templated transcription"/>
    <property type="evidence" value="ECO:0007669"/>
    <property type="project" value="InterPro"/>
</dbReference>
<evidence type="ECO:0000313" key="3">
    <source>
        <dbReference type="Proteomes" id="UP000216444"/>
    </source>
</evidence>
<feature type="region of interest" description="Disordered" evidence="1">
    <location>
        <begin position="1"/>
        <end position="20"/>
    </location>
</feature>
<dbReference type="Proteomes" id="UP000216444">
    <property type="component" value="Unassembled WGS sequence"/>
</dbReference>
<evidence type="ECO:0000256" key="1">
    <source>
        <dbReference type="SAM" id="MobiDB-lite"/>
    </source>
</evidence>
<feature type="compositionally biased region" description="Basic and acidic residues" evidence="1">
    <location>
        <begin position="1"/>
        <end position="15"/>
    </location>
</feature>
<dbReference type="InterPro" id="IPR010985">
    <property type="entry name" value="Ribbon_hlx_hlx"/>
</dbReference>
<keyword evidence="3" id="KW-1185">Reference proteome</keyword>
<evidence type="ECO:0008006" key="4">
    <source>
        <dbReference type="Google" id="ProtNLM"/>
    </source>
</evidence>
<protein>
    <recommendedName>
        <fullName evidence="4">Macrolide ABC transporter ATP-binding protein</fullName>
    </recommendedName>
</protein>
<dbReference type="EMBL" id="MWWV01000012">
    <property type="protein sequence ID" value="OZG57024.1"/>
    <property type="molecule type" value="Genomic_DNA"/>
</dbReference>
<gene>
    <name evidence="2" type="ORF">BTIS_1686</name>
</gene>